<protein>
    <submittedName>
        <fullName evidence="1">Glycine-rich RNA-binding protein</fullName>
    </submittedName>
</protein>
<reference evidence="1 2" key="1">
    <citation type="journal article" date="2023" name="Science">
        <title>Complex scaffold remodeling in plant triterpene biosynthesis.</title>
        <authorList>
            <person name="De La Pena R."/>
            <person name="Hodgson H."/>
            <person name="Liu J.C."/>
            <person name="Stephenson M.J."/>
            <person name="Martin A.C."/>
            <person name="Owen C."/>
            <person name="Harkess A."/>
            <person name="Leebens-Mack J."/>
            <person name="Jimenez L.E."/>
            <person name="Osbourn A."/>
            <person name="Sattely E.S."/>
        </authorList>
    </citation>
    <scope>NUCLEOTIDE SEQUENCE [LARGE SCALE GENOMIC DNA]</scope>
    <source>
        <strain evidence="2">cv. JPN11</strain>
        <tissue evidence="1">Leaf</tissue>
    </source>
</reference>
<name>A0ACC1XQK8_MELAZ</name>
<dbReference type="EMBL" id="CM051401">
    <property type="protein sequence ID" value="KAJ4713198.1"/>
    <property type="molecule type" value="Genomic_DNA"/>
</dbReference>
<keyword evidence="2" id="KW-1185">Reference proteome</keyword>
<organism evidence="1 2">
    <name type="scientific">Melia azedarach</name>
    <name type="common">Chinaberry tree</name>
    <dbReference type="NCBI Taxonomy" id="155640"/>
    <lineage>
        <taxon>Eukaryota</taxon>
        <taxon>Viridiplantae</taxon>
        <taxon>Streptophyta</taxon>
        <taxon>Embryophyta</taxon>
        <taxon>Tracheophyta</taxon>
        <taxon>Spermatophyta</taxon>
        <taxon>Magnoliopsida</taxon>
        <taxon>eudicotyledons</taxon>
        <taxon>Gunneridae</taxon>
        <taxon>Pentapetalae</taxon>
        <taxon>rosids</taxon>
        <taxon>malvids</taxon>
        <taxon>Sapindales</taxon>
        <taxon>Meliaceae</taxon>
        <taxon>Melia</taxon>
    </lineage>
</organism>
<sequence length="248" mass="25131">MAFFSKVGSILRQTASRQIGGELSASRPSIYQAIRCMSSSKVFVGGLAYATDDQSLREAFSKYGYVAEARVIMDRDTGRSRGFGFVTYSSAEEASSAIQALDGQELHGRRVRVNYATDRPRGGGFGGPGNYGGNSGGGYGGNYGGNYGNAYGSSGGNYGNTGGYGSGGASFGGAGGAGGIDGGFEGNNTGFGNLSGGDSGDFGSSSGNFNAPEGDQFGGDESGSMDGATNGPSDGNYRDEDDDLIKRA</sequence>
<evidence type="ECO:0000313" key="2">
    <source>
        <dbReference type="Proteomes" id="UP001164539"/>
    </source>
</evidence>
<gene>
    <name evidence="1" type="ORF">OWV82_015324</name>
</gene>
<dbReference type="Proteomes" id="UP001164539">
    <property type="component" value="Chromosome 8"/>
</dbReference>
<comment type="caution">
    <text evidence="1">The sequence shown here is derived from an EMBL/GenBank/DDBJ whole genome shotgun (WGS) entry which is preliminary data.</text>
</comment>
<evidence type="ECO:0000313" key="1">
    <source>
        <dbReference type="EMBL" id="KAJ4713198.1"/>
    </source>
</evidence>
<proteinExistence type="predicted"/>
<accession>A0ACC1XQK8</accession>